<feature type="compositionally biased region" description="Basic and acidic residues" evidence="1">
    <location>
        <begin position="383"/>
        <end position="394"/>
    </location>
</feature>
<evidence type="ECO:0000313" key="2">
    <source>
        <dbReference type="EMBL" id="KAE8709196.1"/>
    </source>
</evidence>
<dbReference type="InterPro" id="IPR012677">
    <property type="entry name" value="Nucleotide-bd_a/b_plait_sf"/>
</dbReference>
<protein>
    <recommendedName>
        <fullName evidence="4">RRM domain-containing protein</fullName>
    </recommendedName>
</protein>
<evidence type="ECO:0000313" key="3">
    <source>
        <dbReference type="Proteomes" id="UP000436088"/>
    </source>
</evidence>
<dbReference type="SUPFAM" id="SSF54928">
    <property type="entry name" value="RNA-binding domain, RBD"/>
    <property type="match status" value="1"/>
</dbReference>
<sequence length="812" mass="90987">MPFQFDIKKMQFQLILPVSSTMERVRERECKFSDGKVSEIHGGGTWSAPKYKDCKFAFVHFASKEDLCNAVEKTNNVRVDGKIISVSVAKYDKLSEMKSREGFRAGGSKRLETGELKGRRMISPAQVAEQMERMNRFLDGRTYRDTVVGVKKVLKGLQVSSQGNKKEENKSLEVFILVEERIWLKSSLTGICKDIFEVDFVQKALRNEGFKAKVIRWGFAKNACLVVFQSVEERRIAMEERWEALSFWFQLLDPVVDEGGIPLAYCAISMVGVPLNCWSVPFFSSLASRWGKLVRIQDQTAHRVDCRVAQLLRRVESPFDIPEHVIIDTYGRKFMIKIKVECVEDFFPELTDMEEKEVAEDPWEKSSSKWSNEEVQNGQEEQVGEKELSESQNRVDKWVRSSQPGIYTNTEGGLNLNIGMENTFDLCKDGTQASNVFIQQEKSEEVNEGRENGKCLGDPPNEHEKVDCGSGFLRGPVVQVRSGLDQEKERLSKDYCTTTTGFNGVQYHTSLQERSVSVSAHKNYGKTVSGSRVGRGKCKRVYSRSGRGGSRSRIGTSSEHAYNNEEVDEAEALECWNVSELLGVTFRGGKEAFMNKMIPLIKEKEVQGESKMEVVNQSVVRKMGGNLLTATAVSTAEGSAGGSCWFINMYGPSVESENEAFFGELLLFLENLDSSVCLGGDFNVVMSQEEKIGGAVNLASMFAFREFVSKVNLVDLPMVGGRFTWCNNREIPTYEILDLGIGTHSRGIDTPSNEPEIPESHRGTDSPTGGNRFPLKENYSAGKAIPEHLASKIDQGKDKRLELTSEAKVSAY</sequence>
<proteinExistence type="predicted"/>
<dbReference type="Gene3D" id="3.30.70.330">
    <property type="match status" value="1"/>
</dbReference>
<reference evidence="2" key="1">
    <citation type="submission" date="2019-09" db="EMBL/GenBank/DDBJ databases">
        <title>Draft genome information of white flower Hibiscus syriacus.</title>
        <authorList>
            <person name="Kim Y.-M."/>
        </authorList>
    </citation>
    <scope>NUCLEOTIDE SEQUENCE [LARGE SCALE GENOMIC DNA]</scope>
    <source>
        <strain evidence="2">YM2019G1</strain>
    </source>
</reference>
<dbReference type="AlphaFoldDB" id="A0A6A3AXM4"/>
<dbReference type="InterPro" id="IPR035979">
    <property type="entry name" value="RBD_domain_sf"/>
</dbReference>
<organism evidence="2 3">
    <name type="scientific">Hibiscus syriacus</name>
    <name type="common">Rose of Sharon</name>
    <dbReference type="NCBI Taxonomy" id="106335"/>
    <lineage>
        <taxon>Eukaryota</taxon>
        <taxon>Viridiplantae</taxon>
        <taxon>Streptophyta</taxon>
        <taxon>Embryophyta</taxon>
        <taxon>Tracheophyta</taxon>
        <taxon>Spermatophyta</taxon>
        <taxon>Magnoliopsida</taxon>
        <taxon>eudicotyledons</taxon>
        <taxon>Gunneridae</taxon>
        <taxon>Pentapetalae</taxon>
        <taxon>rosids</taxon>
        <taxon>malvids</taxon>
        <taxon>Malvales</taxon>
        <taxon>Malvaceae</taxon>
        <taxon>Malvoideae</taxon>
        <taxon>Hibiscus</taxon>
    </lineage>
</organism>
<feature type="compositionally biased region" description="Low complexity" evidence="1">
    <location>
        <begin position="368"/>
        <end position="381"/>
    </location>
</feature>
<dbReference type="Proteomes" id="UP000436088">
    <property type="component" value="Unassembled WGS sequence"/>
</dbReference>
<dbReference type="GO" id="GO:0003676">
    <property type="term" value="F:nucleic acid binding"/>
    <property type="evidence" value="ECO:0007669"/>
    <property type="project" value="InterPro"/>
</dbReference>
<keyword evidence="3" id="KW-1185">Reference proteome</keyword>
<accession>A0A6A3AXM4</accession>
<dbReference type="EMBL" id="VEPZ02000937">
    <property type="protein sequence ID" value="KAE8709196.1"/>
    <property type="molecule type" value="Genomic_DNA"/>
</dbReference>
<dbReference type="Gene3D" id="3.60.10.10">
    <property type="entry name" value="Endonuclease/exonuclease/phosphatase"/>
    <property type="match status" value="1"/>
</dbReference>
<feature type="compositionally biased region" description="Basic and acidic residues" evidence="1">
    <location>
        <begin position="442"/>
        <end position="453"/>
    </location>
</feature>
<name>A0A6A3AXM4_HIBSY</name>
<dbReference type="SUPFAM" id="SSF56219">
    <property type="entry name" value="DNase I-like"/>
    <property type="match status" value="1"/>
</dbReference>
<feature type="region of interest" description="Disordered" evidence="1">
    <location>
        <begin position="747"/>
        <end position="777"/>
    </location>
</feature>
<evidence type="ECO:0008006" key="4">
    <source>
        <dbReference type="Google" id="ProtNLM"/>
    </source>
</evidence>
<gene>
    <name evidence="2" type="ORF">F3Y22_tig00110332pilonHSYRG01075</name>
</gene>
<evidence type="ECO:0000256" key="1">
    <source>
        <dbReference type="SAM" id="MobiDB-lite"/>
    </source>
</evidence>
<comment type="caution">
    <text evidence="2">The sequence shown here is derived from an EMBL/GenBank/DDBJ whole genome shotgun (WGS) entry which is preliminary data.</text>
</comment>
<dbReference type="InterPro" id="IPR036691">
    <property type="entry name" value="Endo/exonu/phosph_ase_sf"/>
</dbReference>
<feature type="region of interest" description="Disordered" evidence="1">
    <location>
        <begin position="442"/>
        <end position="470"/>
    </location>
</feature>
<feature type="region of interest" description="Disordered" evidence="1">
    <location>
        <begin position="357"/>
        <end position="394"/>
    </location>
</feature>